<evidence type="ECO:0000256" key="4">
    <source>
        <dbReference type="HAMAP-Rule" id="MF_00724"/>
    </source>
</evidence>
<keyword evidence="7" id="KW-0282">Flagellum</keyword>
<dbReference type="GO" id="GO:0005198">
    <property type="term" value="F:structural molecule activity"/>
    <property type="evidence" value="ECO:0007669"/>
    <property type="project" value="UniProtKB-UniRule"/>
</dbReference>
<dbReference type="PRINTS" id="PR01006">
    <property type="entry name" value="FLGHOOKFLIE"/>
</dbReference>
<reference evidence="8" key="3">
    <citation type="submission" date="2021-08" db="EMBL/GenBank/DDBJ databases">
        <authorList>
            <person name="de Jong S."/>
            <person name="van den Broek M."/>
            <person name="Merkel A."/>
            <person name="de la Torre Cortes P."/>
            <person name="Kalamorz F."/>
            <person name="Cook G."/>
            <person name="van Loosdrecht M."/>
            <person name="McMillan D."/>
        </authorList>
    </citation>
    <scope>NUCLEOTIDE SEQUENCE</scope>
    <source>
        <strain evidence="8">TA2.A1</strain>
    </source>
</reference>
<dbReference type="Proteomes" id="UP000825179">
    <property type="component" value="Chromosome"/>
</dbReference>
<dbReference type="Pfam" id="PF02049">
    <property type="entry name" value="FliE"/>
    <property type="match status" value="1"/>
</dbReference>
<organism evidence="7 9">
    <name type="scientific">Caldalkalibacillus thermarum (strain TA2.A1)</name>
    <dbReference type="NCBI Taxonomy" id="986075"/>
    <lineage>
        <taxon>Bacteria</taxon>
        <taxon>Bacillati</taxon>
        <taxon>Bacillota</taxon>
        <taxon>Bacilli</taxon>
        <taxon>Bacillales</taxon>
        <taxon>Bacillaceae</taxon>
        <taxon>Caldalkalibacillus</taxon>
    </lineage>
</organism>
<evidence type="ECO:0000313" key="10">
    <source>
        <dbReference type="Proteomes" id="UP000825179"/>
    </source>
</evidence>
<evidence type="ECO:0000256" key="6">
    <source>
        <dbReference type="SAM" id="MobiDB-lite"/>
    </source>
</evidence>
<dbReference type="GO" id="GO:0071973">
    <property type="term" value="P:bacterial-type flagellum-dependent cell motility"/>
    <property type="evidence" value="ECO:0007669"/>
    <property type="project" value="InterPro"/>
</dbReference>
<dbReference type="KEGG" id="cthu:HUR95_11870"/>
<dbReference type="PANTHER" id="PTHR34653">
    <property type="match status" value="1"/>
</dbReference>
<dbReference type="OrthoDB" id="9812413at2"/>
<dbReference type="InterPro" id="IPR001624">
    <property type="entry name" value="FliE"/>
</dbReference>
<proteinExistence type="inferred from homology"/>
<comment type="similarity">
    <text evidence="2 4">Belongs to the FliE family.</text>
</comment>
<dbReference type="EMBL" id="CP082237">
    <property type="protein sequence ID" value="QZT33023.1"/>
    <property type="molecule type" value="Genomic_DNA"/>
</dbReference>
<dbReference type="GO" id="GO:0009425">
    <property type="term" value="C:bacterial-type flagellum basal body"/>
    <property type="evidence" value="ECO:0007669"/>
    <property type="project" value="UniProtKB-SubCell"/>
</dbReference>
<keyword evidence="7" id="KW-0969">Cilium</keyword>
<accession>F5L818</accession>
<reference evidence="7 9" key="1">
    <citation type="journal article" date="2011" name="J. Bacteriol.">
        <title>Draft genome sequence of the thermoalkaliphilic Caldalkalibacillus thermarum strain TA2.A1.</title>
        <authorList>
            <person name="Kalamorz F."/>
            <person name="Keis S."/>
            <person name="McMillan D.G."/>
            <person name="Olsson K."/>
            <person name="Stanton J.A."/>
            <person name="Stockwell P."/>
            <person name="Black M.A."/>
            <person name="Klingeman D.M."/>
            <person name="Land M.L."/>
            <person name="Han C.S."/>
            <person name="Martin S.L."/>
            <person name="Becher S.A."/>
            <person name="Peddie C.J."/>
            <person name="Morgan H.W."/>
            <person name="Matthies D."/>
            <person name="Preiss L."/>
            <person name="Meier T."/>
            <person name="Brown S.D."/>
            <person name="Cook G.M."/>
        </authorList>
    </citation>
    <scope>NUCLEOTIDE SEQUENCE [LARGE SCALE GENOMIC DNA]</scope>
    <source>
        <strain evidence="7 9">TA2.A1</strain>
    </source>
</reference>
<keyword evidence="10" id="KW-1185">Reference proteome</keyword>
<gene>
    <name evidence="4 8" type="primary">fliE</name>
    <name evidence="7" type="ORF">CathTA2_1968</name>
    <name evidence="8" type="ORF">HUR95_11870</name>
</gene>
<dbReference type="Proteomes" id="UP000010716">
    <property type="component" value="Unassembled WGS sequence"/>
</dbReference>
<evidence type="ECO:0000256" key="5">
    <source>
        <dbReference type="NCBIfam" id="TIGR00205"/>
    </source>
</evidence>
<evidence type="ECO:0000313" key="7">
    <source>
        <dbReference type="EMBL" id="EGL82526.1"/>
    </source>
</evidence>
<protein>
    <recommendedName>
        <fullName evidence="4 5">Flagellar hook-basal body complex protein FliE</fullName>
    </recommendedName>
</protein>
<comment type="subcellular location">
    <subcellularLocation>
        <location evidence="1 4">Bacterial flagellum basal body</location>
    </subcellularLocation>
</comment>
<dbReference type="NCBIfam" id="TIGR00205">
    <property type="entry name" value="fliE"/>
    <property type="match status" value="1"/>
</dbReference>
<feature type="region of interest" description="Disordered" evidence="6">
    <location>
        <begin position="1"/>
        <end position="21"/>
    </location>
</feature>
<evidence type="ECO:0000256" key="3">
    <source>
        <dbReference type="ARBA" id="ARBA00023143"/>
    </source>
</evidence>
<dbReference type="eggNOG" id="COG1677">
    <property type="taxonomic scope" value="Bacteria"/>
</dbReference>
<name>F5L818_CALTT</name>
<evidence type="ECO:0000256" key="1">
    <source>
        <dbReference type="ARBA" id="ARBA00004117"/>
    </source>
</evidence>
<keyword evidence="7" id="KW-0966">Cell projection</keyword>
<evidence type="ECO:0000313" key="9">
    <source>
        <dbReference type="Proteomes" id="UP000010716"/>
    </source>
</evidence>
<evidence type="ECO:0000313" key="8">
    <source>
        <dbReference type="EMBL" id="QZT33023.1"/>
    </source>
</evidence>
<evidence type="ECO:0000256" key="2">
    <source>
        <dbReference type="ARBA" id="ARBA00009272"/>
    </source>
</evidence>
<dbReference type="EMBL" id="AFCE01000147">
    <property type="protein sequence ID" value="EGL82526.1"/>
    <property type="molecule type" value="Genomic_DNA"/>
</dbReference>
<dbReference type="AlphaFoldDB" id="F5L818"/>
<dbReference type="PANTHER" id="PTHR34653:SF1">
    <property type="entry name" value="FLAGELLAR HOOK-BASAL BODY COMPLEX PROTEIN FLIE"/>
    <property type="match status" value="1"/>
</dbReference>
<dbReference type="HAMAP" id="MF_00724">
    <property type="entry name" value="FliE"/>
    <property type="match status" value="1"/>
</dbReference>
<dbReference type="GO" id="GO:0003774">
    <property type="term" value="F:cytoskeletal motor activity"/>
    <property type="evidence" value="ECO:0007669"/>
    <property type="project" value="InterPro"/>
</dbReference>
<sequence>MNGIESVGFAPGTTAAPLHGQAKRASGFKEVLKAALREVNRSQHEAGQLTQKLVTGEVEDLHTVLIAAEKANVQLQLAIQVRNKVVEAYQEVMRMQM</sequence>
<dbReference type="RefSeq" id="WP_007505165.1">
    <property type="nucleotide sequence ID" value="NZ_AFCE01000147.1"/>
</dbReference>
<keyword evidence="3 4" id="KW-0975">Bacterial flagellum</keyword>
<reference evidence="8 10" key="2">
    <citation type="journal article" date="2020" name="Extremophiles">
        <title>Genomic analysis of Caldalkalibacillus thermarum TA2.A1 reveals aerobic alkaliphilic metabolism and evolutionary hallmarks linking alkaliphilic bacteria and plant life.</title>
        <authorList>
            <person name="de Jong S.I."/>
            <person name="van den Broek M.A."/>
            <person name="Merkel A.Y."/>
            <person name="de la Torre Cortes P."/>
            <person name="Kalamorz F."/>
            <person name="Cook G.M."/>
            <person name="van Loosdrecht M.C.M."/>
            <person name="McMillan D.G.G."/>
        </authorList>
    </citation>
    <scope>NUCLEOTIDE SEQUENCE [LARGE SCALE GENOMIC DNA]</scope>
    <source>
        <strain evidence="8 10">TA2.A1</strain>
    </source>
</reference>